<keyword evidence="3 4" id="KW-0378">Hydrolase</keyword>
<reference evidence="5 7" key="2">
    <citation type="submission" date="2019-03" db="EMBL/GenBank/DDBJ databases">
        <title>Genomic Encyclopedia of Type Strains, Phase IV (KMG-IV): sequencing the most valuable type-strain genomes for metagenomic binning, comparative biology and taxonomic classification.</title>
        <authorList>
            <person name="Goeker M."/>
        </authorList>
    </citation>
    <scope>NUCLEOTIDE SEQUENCE [LARGE SCALE GENOMIC DNA]</scope>
    <source>
        <strain evidence="5 7">DSM 3764</strain>
    </source>
</reference>
<evidence type="ECO:0000313" key="6">
    <source>
        <dbReference type="Proteomes" id="UP000255108"/>
    </source>
</evidence>
<dbReference type="Proteomes" id="UP000255108">
    <property type="component" value="Unassembled WGS sequence"/>
</dbReference>
<accession>A0A377SY20</accession>
<dbReference type="GO" id="GO:0004518">
    <property type="term" value="F:nuclease activity"/>
    <property type="evidence" value="ECO:0007669"/>
    <property type="project" value="UniProtKB-KW"/>
</dbReference>
<dbReference type="InterPro" id="IPR044925">
    <property type="entry name" value="His-Me_finger_sf"/>
</dbReference>
<name>A0A377SY20_9NEIS</name>
<dbReference type="GO" id="GO:0016787">
    <property type="term" value="F:hydrolase activity"/>
    <property type="evidence" value="ECO:0007669"/>
    <property type="project" value="UniProtKB-KW"/>
</dbReference>
<proteinExistence type="inferred from homology"/>
<evidence type="ECO:0000256" key="1">
    <source>
        <dbReference type="ARBA" id="ARBA00006429"/>
    </source>
</evidence>
<dbReference type="SUPFAM" id="SSF54060">
    <property type="entry name" value="His-Me finger endonucleases"/>
    <property type="match status" value="1"/>
</dbReference>
<dbReference type="EMBL" id="SMBT01000008">
    <property type="protein sequence ID" value="TCU85100.1"/>
    <property type="molecule type" value="Genomic_DNA"/>
</dbReference>
<evidence type="ECO:0000313" key="7">
    <source>
        <dbReference type="Proteomes" id="UP000295794"/>
    </source>
</evidence>
<dbReference type="EMBL" id="UGHR01000004">
    <property type="protein sequence ID" value="STR45216.1"/>
    <property type="molecule type" value="Genomic_DNA"/>
</dbReference>
<dbReference type="EC" id="3.1.21.-" evidence="4"/>
<evidence type="ECO:0000256" key="2">
    <source>
        <dbReference type="ARBA" id="ARBA00022722"/>
    </source>
</evidence>
<keyword evidence="2" id="KW-0540">Nuclease</keyword>
<evidence type="ECO:0000313" key="5">
    <source>
        <dbReference type="EMBL" id="TCU85100.1"/>
    </source>
</evidence>
<dbReference type="RefSeq" id="WP_233702980.1">
    <property type="nucleotide sequence ID" value="NZ_CAWOLO010000008.1"/>
</dbReference>
<dbReference type="PANTHER" id="PTHR33607">
    <property type="entry name" value="ENDONUCLEASE-1"/>
    <property type="match status" value="1"/>
</dbReference>
<comment type="similarity">
    <text evidence="1">Belongs to the EndA/NucM nuclease family.</text>
</comment>
<dbReference type="Pfam" id="PF04231">
    <property type="entry name" value="Endonuclease_1"/>
    <property type="match status" value="1"/>
</dbReference>
<dbReference type="Proteomes" id="UP000295794">
    <property type="component" value="Unassembled WGS sequence"/>
</dbReference>
<evidence type="ECO:0000256" key="3">
    <source>
        <dbReference type="ARBA" id="ARBA00022801"/>
    </source>
</evidence>
<reference evidence="4 6" key="1">
    <citation type="submission" date="2018-06" db="EMBL/GenBank/DDBJ databases">
        <authorList>
            <consortium name="Pathogen Informatics"/>
            <person name="Doyle S."/>
        </authorList>
    </citation>
    <scope>NUCLEOTIDE SEQUENCE [LARGE SCALE GENOMIC DNA]</scope>
    <source>
        <strain evidence="4 6">NCTC11159</strain>
    </source>
</reference>
<dbReference type="AlphaFoldDB" id="A0A377SY20"/>
<evidence type="ECO:0000313" key="4">
    <source>
        <dbReference type="EMBL" id="STR45216.1"/>
    </source>
</evidence>
<dbReference type="PANTHER" id="PTHR33607:SF2">
    <property type="entry name" value="ENDONUCLEASE-1"/>
    <property type="match status" value="1"/>
</dbReference>
<gene>
    <name evidence="4" type="primary">dns</name>
    <name evidence="5" type="ORF">EV682_108128</name>
    <name evidence="4" type="ORF">NCTC11159_03772</name>
</gene>
<sequence length="281" mass="32018">MAIIILICSLSACDDSSMAQIEKIAHSQEAKTLAKLGEIAIDKALNQKNETESNPSPKEPIELVTGRTATGQRDFNRAKQVLPDVFRGMESDFYCGCAYKGKEMDLASCGYTPRKSETRASRLEWEHVVPAWVLGHQRQCWQNGGRKNCSDNDPQFKSAEGNLVNLVPSVGEVNGDRSNFSYSAWTSKPEPMYGQCKTIVDFKNKKAQPREEVRGRIARIHFYMYERYQLKLSRQDQQLMCAWAKTYPVDDWEIKRDQRIVKLQGDGNHYVSERKTADYCA</sequence>
<protein>
    <submittedName>
        <fullName evidence="5">Deoxyribonuclease-1</fullName>
    </submittedName>
    <submittedName>
        <fullName evidence="4">Extracellular deoxyribonuclease</fullName>
        <ecNumber evidence="4">3.1.21.-</ecNumber>
    </submittedName>
</protein>
<organism evidence="4 6">
    <name type="scientific">Iodobacter fluviatilis</name>
    <dbReference type="NCBI Taxonomy" id="537"/>
    <lineage>
        <taxon>Bacteria</taxon>
        <taxon>Pseudomonadati</taxon>
        <taxon>Pseudomonadota</taxon>
        <taxon>Betaproteobacteria</taxon>
        <taxon>Neisseriales</taxon>
        <taxon>Chitinibacteraceae</taxon>
        <taxon>Iodobacter</taxon>
    </lineage>
</organism>
<keyword evidence="7" id="KW-1185">Reference proteome</keyword>
<dbReference type="InterPro" id="IPR007346">
    <property type="entry name" value="Endonuclease-I"/>
</dbReference>